<evidence type="ECO:0000256" key="3">
    <source>
        <dbReference type="ARBA" id="ARBA00022679"/>
    </source>
</evidence>
<evidence type="ECO:0000256" key="1">
    <source>
        <dbReference type="ARBA" id="ARBA00004496"/>
    </source>
</evidence>
<evidence type="ECO:0000256" key="8">
    <source>
        <dbReference type="ARBA" id="ARBA00054043"/>
    </source>
</evidence>
<dbReference type="HAMAP" id="MF_00688">
    <property type="entry name" value="Leu_Phe_trans"/>
    <property type="match status" value="1"/>
</dbReference>
<evidence type="ECO:0000256" key="11">
    <source>
        <dbReference type="ARBA" id="ARBA00074372"/>
    </source>
</evidence>
<dbReference type="GO" id="GO:0008914">
    <property type="term" value="F:leucyl-tRNA--protein transferase activity"/>
    <property type="evidence" value="ECO:0007669"/>
    <property type="project" value="UniProtKB-UniRule"/>
</dbReference>
<keyword evidence="2 15" id="KW-0963">Cytoplasm</keyword>
<dbReference type="InterPro" id="IPR042203">
    <property type="entry name" value="Leu/Phe-tRNA_Trfase_C"/>
</dbReference>
<dbReference type="SUPFAM" id="SSF55729">
    <property type="entry name" value="Acyl-CoA N-acyltransferases (Nat)"/>
    <property type="match status" value="1"/>
</dbReference>
<evidence type="ECO:0000256" key="7">
    <source>
        <dbReference type="ARBA" id="ARBA00051538"/>
    </source>
</evidence>
<dbReference type="Proteomes" id="UP001152485">
    <property type="component" value="Unassembled WGS sequence"/>
</dbReference>
<dbReference type="Pfam" id="PF03588">
    <property type="entry name" value="Leu_Phe_trans"/>
    <property type="match status" value="1"/>
</dbReference>
<sequence length="264" mass="30329">MGVYTPILFQQLFALCYTDHEPKYPCMTQQLFHLNSNDNQFPPCEYALKDPDGLLAVGGCLSVPRLKNAYARGIFPWFNEHEPIMWWSPSERGIIELREFYANRTLKKACRQLNPTVTVNNAFTQVIAACRQQRINNEGTWINNDMLIAYQQAHQQGIAHSLEIWHEDVLVGGLYGVMQSGVFCGESMFFHKPNASKLAMWALVNWLKRHNACFIDCQLENPYLTSLGAKVISREEFLTRLKVAAQFSVPKTMWLAQTLDDIYD</sequence>
<evidence type="ECO:0000313" key="19">
    <source>
        <dbReference type="Proteomes" id="UP001152485"/>
    </source>
</evidence>
<comment type="catalytic activity">
    <reaction evidence="6 15">
        <text>N-terminal L-arginyl-[protein] + L-leucyl-tRNA(Leu) = N-terminal L-leucyl-L-arginyl-[protein] + tRNA(Leu) + H(+)</text>
        <dbReference type="Rhea" id="RHEA:50416"/>
        <dbReference type="Rhea" id="RHEA-COMP:9613"/>
        <dbReference type="Rhea" id="RHEA-COMP:9622"/>
        <dbReference type="Rhea" id="RHEA-COMP:12672"/>
        <dbReference type="Rhea" id="RHEA-COMP:12673"/>
        <dbReference type="ChEBI" id="CHEBI:15378"/>
        <dbReference type="ChEBI" id="CHEBI:64719"/>
        <dbReference type="ChEBI" id="CHEBI:78442"/>
        <dbReference type="ChEBI" id="CHEBI:78494"/>
        <dbReference type="ChEBI" id="CHEBI:133044"/>
        <dbReference type="EC" id="2.3.2.6"/>
    </reaction>
</comment>
<comment type="similarity">
    <text evidence="9 15">Belongs to the L/F-transferase family.</text>
</comment>
<comment type="subcellular location">
    <subcellularLocation>
        <location evidence="1 15">Cytoplasm</location>
    </subcellularLocation>
</comment>
<dbReference type="PANTHER" id="PTHR30098:SF2">
    <property type="entry name" value="LEUCYL_PHENYLALANYL-TRNA--PROTEIN TRANSFERASE"/>
    <property type="match status" value="1"/>
</dbReference>
<dbReference type="GO" id="GO:0030163">
    <property type="term" value="P:protein catabolic process"/>
    <property type="evidence" value="ECO:0007669"/>
    <property type="project" value="UniProtKB-UniRule"/>
</dbReference>
<proteinExistence type="inferred from homology"/>
<dbReference type="PANTHER" id="PTHR30098">
    <property type="entry name" value="LEUCYL/PHENYLALANYL-TRNA--PROTEIN TRANSFERASE"/>
    <property type="match status" value="1"/>
</dbReference>
<dbReference type="Proteomes" id="UP001152467">
    <property type="component" value="Unassembled WGS sequence"/>
</dbReference>
<comment type="catalytic activity">
    <reaction evidence="7 15">
        <text>N-terminal L-lysyl-[protein] + L-leucyl-tRNA(Leu) = N-terminal L-leucyl-L-lysyl-[protein] + tRNA(Leu) + H(+)</text>
        <dbReference type="Rhea" id="RHEA:12340"/>
        <dbReference type="Rhea" id="RHEA-COMP:9613"/>
        <dbReference type="Rhea" id="RHEA-COMP:9622"/>
        <dbReference type="Rhea" id="RHEA-COMP:12670"/>
        <dbReference type="Rhea" id="RHEA-COMP:12671"/>
        <dbReference type="ChEBI" id="CHEBI:15378"/>
        <dbReference type="ChEBI" id="CHEBI:65249"/>
        <dbReference type="ChEBI" id="CHEBI:78442"/>
        <dbReference type="ChEBI" id="CHEBI:78494"/>
        <dbReference type="ChEBI" id="CHEBI:133043"/>
        <dbReference type="EC" id="2.3.2.6"/>
    </reaction>
</comment>
<dbReference type="EC" id="2.3.2.6" evidence="10 15"/>
<reference evidence="17 19" key="1">
    <citation type="submission" date="2022-07" db="EMBL/GenBank/DDBJ databases">
        <authorList>
            <person name="Criscuolo A."/>
        </authorList>
    </citation>
    <scope>NUCLEOTIDE SEQUENCE</scope>
    <source>
        <strain evidence="19">CIP 111951</strain>
        <strain evidence="17">CIP111854</strain>
        <strain evidence="16">CIP111951</strain>
    </source>
</reference>
<evidence type="ECO:0000313" key="18">
    <source>
        <dbReference type="Proteomes" id="UP001152467"/>
    </source>
</evidence>
<dbReference type="Gene3D" id="3.40.630.70">
    <property type="entry name" value="Leucyl/phenylalanyl-tRNA-protein transferase, C-terminal domain"/>
    <property type="match status" value="1"/>
</dbReference>
<comment type="caution">
    <text evidence="17">The sequence shown here is derived from an EMBL/GenBank/DDBJ whole genome shotgun (WGS) entry which is preliminary data.</text>
</comment>
<evidence type="ECO:0000256" key="13">
    <source>
        <dbReference type="ARBA" id="ARBA00077165"/>
    </source>
</evidence>
<evidence type="ECO:0000256" key="5">
    <source>
        <dbReference type="ARBA" id="ARBA00050607"/>
    </source>
</evidence>
<evidence type="ECO:0000256" key="4">
    <source>
        <dbReference type="ARBA" id="ARBA00023315"/>
    </source>
</evidence>
<protein>
    <recommendedName>
        <fullName evidence="11 15">Leucyl/phenylalanyl-tRNA--protein transferase</fullName>
        <ecNumber evidence="10 15">2.3.2.6</ecNumber>
    </recommendedName>
    <alternativeName>
        <fullName evidence="12 15">L/F-transferase</fullName>
    </alternativeName>
    <alternativeName>
        <fullName evidence="13 15">Leucyltransferase</fullName>
    </alternativeName>
    <alternativeName>
        <fullName evidence="14 15">Phenyalanyltransferase</fullName>
    </alternativeName>
</protein>
<keyword evidence="3 15" id="KW-0808">Transferase</keyword>
<evidence type="ECO:0000256" key="2">
    <source>
        <dbReference type="ARBA" id="ARBA00022490"/>
    </source>
</evidence>
<dbReference type="NCBIfam" id="TIGR00667">
    <property type="entry name" value="aat"/>
    <property type="match status" value="1"/>
</dbReference>
<dbReference type="FunFam" id="3.30.70.3550:FF:000001">
    <property type="entry name" value="Leucyl/phenylalanyl-tRNA--protein transferase"/>
    <property type="match status" value="1"/>
</dbReference>
<evidence type="ECO:0000313" key="17">
    <source>
        <dbReference type="EMBL" id="CAH9060978.1"/>
    </source>
</evidence>
<dbReference type="EMBL" id="CAMAPC010000010">
    <property type="protein sequence ID" value="CAH9060978.1"/>
    <property type="molecule type" value="Genomic_DNA"/>
</dbReference>
<dbReference type="InterPro" id="IPR042221">
    <property type="entry name" value="Leu/Phe-tRNA_Trfase_N"/>
</dbReference>
<evidence type="ECO:0000256" key="15">
    <source>
        <dbReference type="HAMAP-Rule" id="MF_00688"/>
    </source>
</evidence>
<keyword evidence="18" id="KW-1185">Reference proteome</keyword>
<evidence type="ECO:0000256" key="9">
    <source>
        <dbReference type="ARBA" id="ARBA00061535"/>
    </source>
</evidence>
<organism evidence="17 18">
    <name type="scientific">Pseudoalteromonas holothuriae</name>
    <dbReference type="NCBI Taxonomy" id="2963714"/>
    <lineage>
        <taxon>Bacteria</taxon>
        <taxon>Pseudomonadati</taxon>
        <taxon>Pseudomonadota</taxon>
        <taxon>Gammaproteobacteria</taxon>
        <taxon>Alteromonadales</taxon>
        <taxon>Pseudoalteromonadaceae</taxon>
        <taxon>Pseudoalteromonas</taxon>
    </lineage>
</organism>
<evidence type="ECO:0000256" key="10">
    <source>
        <dbReference type="ARBA" id="ARBA00066767"/>
    </source>
</evidence>
<dbReference type="InterPro" id="IPR004616">
    <property type="entry name" value="Leu/Phe-tRNA_Trfase"/>
</dbReference>
<dbReference type="GO" id="GO:0005737">
    <property type="term" value="C:cytoplasm"/>
    <property type="evidence" value="ECO:0007669"/>
    <property type="project" value="UniProtKB-SubCell"/>
</dbReference>
<evidence type="ECO:0000256" key="6">
    <source>
        <dbReference type="ARBA" id="ARBA00050652"/>
    </source>
</evidence>
<dbReference type="EMBL" id="CAMAPD010000010">
    <property type="protein sequence ID" value="CAH9060817.1"/>
    <property type="molecule type" value="Genomic_DNA"/>
</dbReference>
<evidence type="ECO:0000256" key="12">
    <source>
        <dbReference type="ARBA" id="ARBA00077136"/>
    </source>
</evidence>
<dbReference type="AlphaFoldDB" id="A0A9W4R055"/>
<comment type="function">
    <text evidence="8 15">Functions in the N-end rule pathway of protein degradation where it conjugates Leu, Phe and, less efficiently, Met from aminoacyl-tRNAs to the N-termini of proteins containing an N-terminal arginine or lysine.</text>
</comment>
<evidence type="ECO:0000256" key="14">
    <source>
        <dbReference type="ARBA" id="ARBA00083640"/>
    </source>
</evidence>
<name>A0A9W4R055_9GAMM</name>
<gene>
    <name evidence="15 17" type="primary">aat</name>
    <name evidence="17" type="ORF">PSECIP111854_02718</name>
    <name evidence="16" type="ORF">PSECIP111951_02358</name>
</gene>
<keyword evidence="4 15" id="KW-0012">Acyltransferase</keyword>
<accession>A0A9W4R055</accession>
<dbReference type="Gene3D" id="3.30.70.3550">
    <property type="entry name" value="Leucyl/phenylalanyl-tRNA-protein transferase, N-terminal domain"/>
    <property type="match status" value="1"/>
</dbReference>
<evidence type="ECO:0000313" key="16">
    <source>
        <dbReference type="EMBL" id="CAH9060817.1"/>
    </source>
</evidence>
<dbReference type="InterPro" id="IPR016181">
    <property type="entry name" value="Acyl_CoA_acyltransferase"/>
</dbReference>
<comment type="catalytic activity">
    <reaction evidence="5 15">
        <text>L-phenylalanyl-tRNA(Phe) + an N-terminal L-alpha-aminoacyl-[protein] = an N-terminal L-phenylalanyl-L-alpha-aminoacyl-[protein] + tRNA(Phe)</text>
        <dbReference type="Rhea" id="RHEA:43632"/>
        <dbReference type="Rhea" id="RHEA-COMP:9668"/>
        <dbReference type="Rhea" id="RHEA-COMP:9699"/>
        <dbReference type="Rhea" id="RHEA-COMP:10636"/>
        <dbReference type="Rhea" id="RHEA-COMP:10637"/>
        <dbReference type="ChEBI" id="CHEBI:78442"/>
        <dbReference type="ChEBI" id="CHEBI:78531"/>
        <dbReference type="ChEBI" id="CHEBI:78597"/>
        <dbReference type="ChEBI" id="CHEBI:83561"/>
        <dbReference type="EC" id="2.3.2.6"/>
    </reaction>
</comment>